<keyword evidence="1" id="KW-1133">Transmembrane helix</keyword>
<protein>
    <recommendedName>
        <fullName evidence="4">Transmembrane protein</fullName>
    </recommendedName>
</protein>
<comment type="caution">
    <text evidence="2">The sequence shown here is derived from an EMBL/GenBank/DDBJ whole genome shotgun (WGS) entry which is preliminary data.</text>
</comment>
<evidence type="ECO:0000313" key="3">
    <source>
        <dbReference type="Proteomes" id="UP001629246"/>
    </source>
</evidence>
<reference evidence="2 3" key="1">
    <citation type="journal article" date="2024" name="Chem. Sci.">
        <title>Discovery of megapolipeptins by genome mining of a Burkholderiales bacteria collection.</title>
        <authorList>
            <person name="Paulo B.S."/>
            <person name="Recchia M.J.J."/>
            <person name="Lee S."/>
            <person name="Fergusson C.H."/>
            <person name="Romanowski S.B."/>
            <person name="Hernandez A."/>
            <person name="Krull N."/>
            <person name="Liu D.Y."/>
            <person name="Cavanagh H."/>
            <person name="Bos A."/>
            <person name="Gray C.A."/>
            <person name="Murphy B.T."/>
            <person name="Linington R.G."/>
            <person name="Eustaquio A.S."/>
        </authorList>
    </citation>
    <scope>NUCLEOTIDE SEQUENCE [LARGE SCALE GENOMIC DNA]</scope>
    <source>
        <strain evidence="2 3">RL21-008-BIB-A</strain>
    </source>
</reference>
<feature type="transmembrane region" description="Helical" evidence="1">
    <location>
        <begin position="67"/>
        <end position="86"/>
    </location>
</feature>
<organism evidence="2 3">
    <name type="scientific">Herbaspirillum lusitanum</name>
    <dbReference type="NCBI Taxonomy" id="213312"/>
    <lineage>
        <taxon>Bacteria</taxon>
        <taxon>Pseudomonadati</taxon>
        <taxon>Pseudomonadota</taxon>
        <taxon>Betaproteobacteria</taxon>
        <taxon>Burkholderiales</taxon>
        <taxon>Oxalobacteraceae</taxon>
        <taxon>Herbaspirillum</taxon>
    </lineage>
</organism>
<dbReference type="RefSeq" id="WP_408158168.1">
    <property type="nucleotide sequence ID" value="NZ_JAQQFM010000005.1"/>
</dbReference>
<proteinExistence type="predicted"/>
<evidence type="ECO:0008006" key="4">
    <source>
        <dbReference type="Google" id="ProtNLM"/>
    </source>
</evidence>
<dbReference type="EMBL" id="JAQQFM010000005">
    <property type="protein sequence ID" value="MFL9925003.1"/>
    <property type="molecule type" value="Genomic_DNA"/>
</dbReference>
<evidence type="ECO:0000256" key="1">
    <source>
        <dbReference type="SAM" id="Phobius"/>
    </source>
</evidence>
<accession>A0ABW9AB53</accession>
<sequence length="212" mass="24871">MNKSPRPLRSFAVRLRKVLLAPCIWLIALLLMLEEWLWAVTQRFMDWLPNWPLLMRVQRWIADLPPYAALAIFIAPSLLLLPVKLLALMSIAHGHPTLGLLVILIAKVLGTALVARIYLLTQRNLLKLAWFARWRITLLNFKDKMIAQLHATRGWRQIQGLMASIRLGVKRYWEALKMRRENRDRSSAMWSGLQRVKRLGRKFLALIRRKNR</sequence>
<dbReference type="Proteomes" id="UP001629246">
    <property type="component" value="Unassembled WGS sequence"/>
</dbReference>
<keyword evidence="1" id="KW-0812">Transmembrane</keyword>
<name>A0ABW9AB53_9BURK</name>
<gene>
    <name evidence="2" type="ORF">PQR62_12065</name>
</gene>
<keyword evidence="1" id="KW-0472">Membrane</keyword>
<feature type="transmembrane region" description="Helical" evidence="1">
    <location>
        <begin position="98"/>
        <end position="119"/>
    </location>
</feature>
<keyword evidence="3" id="KW-1185">Reference proteome</keyword>
<evidence type="ECO:0000313" key="2">
    <source>
        <dbReference type="EMBL" id="MFL9925003.1"/>
    </source>
</evidence>